<dbReference type="Proteomes" id="UP000823388">
    <property type="component" value="Chromosome 5K"/>
</dbReference>
<name>A0A8T0SBK1_PANVG</name>
<sequence>MVHLAPSNTELANFHRSLRPLVQLPNFHVPGVCVSSPENNFLVSRDCNLATAQISSLSVQIVVTCRNNYNSVTMYYICFHP</sequence>
<dbReference type="EMBL" id="CM029045">
    <property type="protein sequence ID" value="KAG2595607.1"/>
    <property type="molecule type" value="Genomic_DNA"/>
</dbReference>
<evidence type="ECO:0000313" key="2">
    <source>
        <dbReference type="Proteomes" id="UP000823388"/>
    </source>
</evidence>
<protein>
    <submittedName>
        <fullName evidence="1">Uncharacterized protein</fullName>
    </submittedName>
</protein>
<dbReference type="AlphaFoldDB" id="A0A8T0SBK1"/>
<evidence type="ECO:0000313" key="1">
    <source>
        <dbReference type="EMBL" id="KAG2595607.1"/>
    </source>
</evidence>
<keyword evidence="2" id="KW-1185">Reference proteome</keyword>
<reference evidence="1" key="1">
    <citation type="submission" date="2020-05" db="EMBL/GenBank/DDBJ databases">
        <title>WGS assembly of Panicum virgatum.</title>
        <authorList>
            <person name="Lovell J.T."/>
            <person name="Jenkins J."/>
            <person name="Shu S."/>
            <person name="Juenger T.E."/>
            <person name="Schmutz J."/>
        </authorList>
    </citation>
    <scope>NUCLEOTIDE SEQUENCE</scope>
    <source>
        <strain evidence="1">AP13</strain>
    </source>
</reference>
<gene>
    <name evidence="1" type="ORF">PVAP13_5KG086987</name>
</gene>
<organism evidence="1 2">
    <name type="scientific">Panicum virgatum</name>
    <name type="common">Blackwell switchgrass</name>
    <dbReference type="NCBI Taxonomy" id="38727"/>
    <lineage>
        <taxon>Eukaryota</taxon>
        <taxon>Viridiplantae</taxon>
        <taxon>Streptophyta</taxon>
        <taxon>Embryophyta</taxon>
        <taxon>Tracheophyta</taxon>
        <taxon>Spermatophyta</taxon>
        <taxon>Magnoliopsida</taxon>
        <taxon>Liliopsida</taxon>
        <taxon>Poales</taxon>
        <taxon>Poaceae</taxon>
        <taxon>PACMAD clade</taxon>
        <taxon>Panicoideae</taxon>
        <taxon>Panicodae</taxon>
        <taxon>Paniceae</taxon>
        <taxon>Panicinae</taxon>
        <taxon>Panicum</taxon>
        <taxon>Panicum sect. Hiantes</taxon>
    </lineage>
</organism>
<comment type="caution">
    <text evidence="1">The sequence shown here is derived from an EMBL/GenBank/DDBJ whole genome shotgun (WGS) entry which is preliminary data.</text>
</comment>
<accession>A0A8T0SBK1</accession>
<proteinExistence type="predicted"/>